<dbReference type="Proteomes" id="UP000198960">
    <property type="component" value="Unassembled WGS sequence"/>
</dbReference>
<comment type="similarity">
    <text evidence="1">Belongs to the bacterial sugar transferase family.</text>
</comment>
<proteinExistence type="inferred from homology"/>
<dbReference type="InterPro" id="IPR003362">
    <property type="entry name" value="Bact_transf"/>
</dbReference>
<keyword evidence="2" id="KW-0812">Transmembrane</keyword>
<keyword evidence="4" id="KW-0808">Transferase</keyword>
<organism evidence="4 5">
    <name type="scientific">Trujillonella endophytica</name>
    <dbReference type="NCBI Taxonomy" id="673521"/>
    <lineage>
        <taxon>Bacteria</taxon>
        <taxon>Bacillati</taxon>
        <taxon>Actinomycetota</taxon>
        <taxon>Actinomycetes</taxon>
        <taxon>Geodermatophilales</taxon>
        <taxon>Geodermatophilaceae</taxon>
        <taxon>Trujillonella</taxon>
    </lineage>
</organism>
<reference evidence="5" key="1">
    <citation type="submission" date="2016-10" db="EMBL/GenBank/DDBJ databases">
        <authorList>
            <person name="Varghese N."/>
            <person name="Submissions S."/>
        </authorList>
    </citation>
    <scope>NUCLEOTIDE SEQUENCE [LARGE SCALE GENOMIC DNA]</scope>
    <source>
        <strain evidence="5">DSM 45413</strain>
    </source>
</reference>
<keyword evidence="2" id="KW-0472">Membrane</keyword>
<dbReference type="EMBL" id="FOEE01000015">
    <property type="protein sequence ID" value="SEP21469.1"/>
    <property type="molecule type" value="Genomic_DNA"/>
</dbReference>
<name>A0A1H8W1E5_9ACTN</name>
<dbReference type="PANTHER" id="PTHR30576:SF10">
    <property type="entry name" value="SLL5057 PROTEIN"/>
    <property type="match status" value="1"/>
</dbReference>
<evidence type="ECO:0000256" key="2">
    <source>
        <dbReference type="SAM" id="Phobius"/>
    </source>
</evidence>
<dbReference type="RefSeq" id="WP_170861205.1">
    <property type="nucleotide sequence ID" value="NZ_FOEE01000015.1"/>
</dbReference>
<keyword evidence="5" id="KW-1185">Reference proteome</keyword>
<evidence type="ECO:0000256" key="1">
    <source>
        <dbReference type="ARBA" id="ARBA00006464"/>
    </source>
</evidence>
<protein>
    <submittedName>
        <fullName evidence="4">Sugar transferase</fullName>
    </submittedName>
</protein>
<evidence type="ECO:0000259" key="3">
    <source>
        <dbReference type="Pfam" id="PF02397"/>
    </source>
</evidence>
<accession>A0A1H8W1E5</accession>
<evidence type="ECO:0000313" key="5">
    <source>
        <dbReference type="Proteomes" id="UP000198960"/>
    </source>
</evidence>
<feature type="transmembrane region" description="Helical" evidence="2">
    <location>
        <begin position="26"/>
        <end position="46"/>
    </location>
</feature>
<dbReference type="PANTHER" id="PTHR30576">
    <property type="entry name" value="COLANIC BIOSYNTHESIS UDP-GLUCOSE LIPID CARRIER TRANSFERASE"/>
    <property type="match status" value="1"/>
</dbReference>
<dbReference type="Pfam" id="PF02397">
    <property type="entry name" value="Bac_transf"/>
    <property type="match status" value="1"/>
</dbReference>
<dbReference type="GO" id="GO:0016780">
    <property type="term" value="F:phosphotransferase activity, for other substituted phosphate groups"/>
    <property type="evidence" value="ECO:0007669"/>
    <property type="project" value="TreeGrafter"/>
</dbReference>
<evidence type="ECO:0000313" key="4">
    <source>
        <dbReference type="EMBL" id="SEP21469.1"/>
    </source>
</evidence>
<feature type="domain" description="Bacterial sugar transferase" evidence="3">
    <location>
        <begin position="22"/>
        <end position="114"/>
    </location>
</feature>
<sequence>MEPLTSRPLPPTTRASQLATSALDRGLALVGLFLVLPVFVAIAVAVRATSPGPVFSHSVRMAPDGHLERRLRFRTAVPDDGVTPVGHVLRRYGLDALPLLLDVLRGDLSLIGRRLRPGSAAR</sequence>
<keyword evidence="2" id="KW-1133">Transmembrane helix</keyword>
<gene>
    <name evidence="4" type="ORF">SAMN05660991_03968</name>
</gene>
<dbReference type="STRING" id="673521.SAMN05660991_03968"/>
<dbReference type="AlphaFoldDB" id="A0A1H8W1E5"/>